<gene>
    <name evidence="12" type="ORF">HMPREF3192_01060</name>
</gene>
<evidence type="ECO:0000256" key="4">
    <source>
        <dbReference type="ARBA" id="ARBA00022833"/>
    </source>
</evidence>
<keyword evidence="13" id="KW-1185">Reference proteome</keyword>
<dbReference type="PROSITE" id="PS51188">
    <property type="entry name" value="ZF_CR"/>
    <property type="match status" value="1"/>
</dbReference>
<dbReference type="Pfam" id="PF00684">
    <property type="entry name" value="DnaJ_CXXCXGXG"/>
    <property type="match status" value="1"/>
</dbReference>
<evidence type="ECO:0000256" key="7">
    <source>
        <dbReference type="ARBA" id="ARBA00067609"/>
    </source>
</evidence>
<dbReference type="EMBL" id="LSCR01000029">
    <property type="protein sequence ID" value="KXB33831.1"/>
    <property type="molecule type" value="Genomic_DNA"/>
</dbReference>
<dbReference type="PROSITE" id="PS00636">
    <property type="entry name" value="DNAJ_1"/>
    <property type="match status" value="1"/>
</dbReference>
<evidence type="ECO:0000256" key="6">
    <source>
        <dbReference type="ARBA" id="ARBA00061004"/>
    </source>
</evidence>
<keyword evidence="2" id="KW-0677">Repeat</keyword>
<keyword evidence="9" id="KW-0472">Membrane</keyword>
<organism evidence="12 13">
    <name type="scientific">Atopobium deltae</name>
    <dbReference type="NCBI Taxonomy" id="1393034"/>
    <lineage>
        <taxon>Bacteria</taxon>
        <taxon>Bacillati</taxon>
        <taxon>Actinomycetota</taxon>
        <taxon>Coriobacteriia</taxon>
        <taxon>Coriobacteriales</taxon>
        <taxon>Atopobiaceae</taxon>
        <taxon>Atopobium</taxon>
    </lineage>
</organism>
<keyword evidence="3 8" id="KW-0863">Zinc-finger</keyword>
<dbReference type="GO" id="GO:0042026">
    <property type="term" value="P:protein refolding"/>
    <property type="evidence" value="ECO:0007669"/>
    <property type="project" value="TreeGrafter"/>
</dbReference>
<dbReference type="Gene3D" id="2.60.260.20">
    <property type="entry name" value="Urease metallochaperone UreE, N-terminal domain"/>
    <property type="match status" value="1"/>
</dbReference>
<dbReference type="Gene3D" id="1.10.287.110">
    <property type="entry name" value="DnaJ domain"/>
    <property type="match status" value="1"/>
</dbReference>
<reference evidence="13" key="1">
    <citation type="submission" date="2016-01" db="EMBL/GenBank/DDBJ databases">
        <authorList>
            <person name="Mitreva M."/>
            <person name="Pepin K.H."/>
            <person name="Mihindukulasuriya K.A."/>
            <person name="Fulton R."/>
            <person name="Fronick C."/>
            <person name="O'Laughlin M."/>
            <person name="Miner T."/>
            <person name="Herter B."/>
            <person name="Rosa B.A."/>
            <person name="Cordes M."/>
            <person name="Tomlinson C."/>
            <person name="Wollam A."/>
            <person name="Palsikar V.B."/>
            <person name="Mardis E.R."/>
            <person name="Wilson R.K."/>
        </authorList>
    </citation>
    <scope>NUCLEOTIDE SEQUENCE [LARGE SCALE GENOMIC DNA]</scope>
    <source>
        <strain evidence="13">DNF00019</strain>
    </source>
</reference>
<protein>
    <recommendedName>
        <fullName evidence="7">Chaperone protein DnaJ</fullName>
    </recommendedName>
</protein>
<dbReference type="GO" id="GO:0005737">
    <property type="term" value="C:cytoplasm"/>
    <property type="evidence" value="ECO:0007669"/>
    <property type="project" value="TreeGrafter"/>
</dbReference>
<evidence type="ECO:0000259" key="11">
    <source>
        <dbReference type="PROSITE" id="PS51188"/>
    </source>
</evidence>
<dbReference type="InterPro" id="IPR036869">
    <property type="entry name" value="J_dom_sf"/>
</dbReference>
<dbReference type="InterPro" id="IPR002939">
    <property type="entry name" value="DnaJ_C"/>
</dbReference>
<feature type="domain" description="CR-type" evidence="11">
    <location>
        <begin position="156"/>
        <end position="238"/>
    </location>
</feature>
<dbReference type="RefSeq" id="WP_231723364.1">
    <property type="nucleotide sequence ID" value="NZ_KQ959507.1"/>
</dbReference>
<dbReference type="FunFam" id="2.10.230.10:FF:000002">
    <property type="entry name" value="Molecular chaperone DnaJ"/>
    <property type="match status" value="1"/>
</dbReference>
<dbReference type="InterPro" id="IPR036410">
    <property type="entry name" value="HSP_DnaJ_Cys-rich_dom_sf"/>
</dbReference>
<keyword evidence="4 8" id="KW-0862">Zinc</keyword>
<dbReference type="PRINTS" id="PR00625">
    <property type="entry name" value="JDOMAIN"/>
</dbReference>
<sequence>MAAINEKDYYSILGVSSQATTEEIRRAFQKKARKLHPDINKSSDAEQQFKEVSEAYAVLSDEAKRRRYDALRSGNPFAGAQGWAGSSAPAGSSSSGYDDFSSWGFGGAKWGSPFEWGSPFGGSSRQRTTQARSYNPKVGADVVYQMDFDFDAAKNGTTRGITYNHFTCCDACHGKGSVHVNEAVMCPTCSGSGRISVDLMSILGFGALEMVCPECEGTGKVVVDPCDVCSGSGRVLSASEILVTIPADSHDGDVVRLASKGNAGTNGQAAGDFVFRIGVPSERLEPVQAFGFRLFGVVLPFFIYNSFFSSSLWTFSFAFSLPMLLALYLIFSRGILKKRLRWWKNAGRVLADGLFNGFVILVFLNFMASCMSGRLFSPRRW</sequence>
<dbReference type="SUPFAM" id="SSF57938">
    <property type="entry name" value="DnaJ/Hsp40 cysteine-rich domain"/>
    <property type="match status" value="1"/>
</dbReference>
<dbReference type="Pfam" id="PF00226">
    <property type="entry name" value="DnaJ"/>
    <property type="match status" value="1"/>
</dbReference>
<dbReference type="PROSITE" id="PS50076">
    <property type="entry name" value="DNAJ_2"/>
    <property type="match status" value="1"/>
</dbReference>
<feature type="transmembrane region" description="Helical" evidence="9">
    <location>
        <begin position="313"/>
        <end position="332"/>
    </location>
</feature>
<name>A0A133XSB4_9ACTN</name>
<dbReference type="AlphaFoldDB" id="A0A133XSB4"/>
<dbReference type="Proteomes" id="UP000070675">
    <property type="component" value="Unassembled WGS sequence"/>
</dbReference>
<comment type="similarity">
    <text evidence="6">Belongs to the DnaJ family.</text>
</comment>
<dbReference type="PANTHER" id="PTHR43096:SF10">
    <property type="entry name" value="CHAPERONE PROTEIN DNAJ A6, CHLOROPLASTIC"/>
    <property type="match status" value="1"/>
</dbReference>
<evidence type="ECO:0000256" key="9">
    <source>
        <dbReference type="SAM" id="Phobius"/>
    </source>
</evidence>
<proteinExistence type="inferred from homology"/>
<dbReference type="InterPro" id="IPR018253">
    <property type="entry name" value="DnaJ_domain_CS"/>
</dbReference>
<evidence type="ECO:0000313" key="13">
    <source>
        <dbReference type="Proteomes" id="UP000070675"/>
    </source>
</evidence>
<feature type="transmembrane region" description="Helical" evidence="9">
    <location>
        <begin position="353"/>
        <end position="376"/>
    </location>
</feature>
<feature type="domain" description="J" evidence="10">
    <location>
        <begin position="8"/>
        <end position="72"/>
    </location>
</feature>
<dbReference type="CDD" id="cd06257">
    <property type="entry name" value="DnaJ"/>
    <property type="match status" value="1"/>
</dbReference>
<evidence type="ECO:0000256" key="8">
    <source>
        <dbReference type="PROSITE-ProRule" id="PRU00546"/>
    </source>
</evidence>
<evidence type="ECO:0000313" key="12">
    <source>
        <dbReference type="EMBL" id="KXB33831.1"/>
    </source>
</evidence>
<dbReference type="GO" id="GO:0031072">
    <property type="term" value="F:heat shock protein binding"/>
    <property type="evidence" value="ECO:0007669"/>
    <property type="project" value="InterPro"/>
</dbReference>
<keyword evidence="5" id="KW-0143">Chaperone</keyword>
<evidence type="ECO:0000259" key="10">
    <source>
        <dbReference type="PROSITE" id="PS50076"/>
    </source>
</evidence>
<feature type="zinc finger region" description="CR-type" evidence="8">
    <location>
        <begin position="156"/>
        <end position="238"/>
    </location>
</feature>
<evidence type="ECO:0000256" key="1">
    <source>
        <dbReference type="ARBA" id="ARBA00022723"/>
    </source>
</evidence>
<dbReference type="Pfam" id="PF01556">
    <property type="entry name" value="DnaJ_C"/>
    <property type="match status" value="1"/>
</dbReference>
<dbReference type="GO" id="GO:0008270">
    <property type="term" value="F:zinc ion binding"/>
    <property type="evidence" value="ECO:0007669"/>
    <property type="project" value="UniProtKB-KW"/>
</dbReference>
<dbReference type="Gene3D" id="2.10.230.10">
    <property type="entry name" value="Heat shock protein DnaJ, cysteine-rich domain"/>
    <property type="match status" value="1"/>
</dbReference>
<keyword evidence="1 8" id="KW-0479">Metal-binding</keyword>
<evidence type="ECO:0000256" key="2">
    <source>
        <dbReference type="ARBA" id="ARBA00022737"/>
    </source>
</evidence>
<dbReference type="GO" id="GO:0051082">
    <property type="term" value="F:unfolded protein binding"/>
    <property type="evidence" value="ECO:0007669"/>
    <property type="project" value="InterPro"/>
</dbReference>
<dbReference type="CDD" id="cd10719">
    <property type="entry name" value="DnaJ_zf"/>
    <property type="match status" value="1"/>
</dbReference>
<dbReference type="SUPFAM" id="SSF49493">
    <property type="entry name" value="HSP40/DnaJ peptide-binding domain"/>
    <property type="match status" value="1"/>
</dbReference>
<accession>A0A133XSB4</accession>
<dbReference type="PANTHER" id="PTHR43096">
    <property type="entry name" value="DNAJ HOMOLOG 1, MITOCHONDRIAL-RELATED"/>
    <property type="match status" value="1"/>
</dbReference>
<dbReference type="PATRIC" id="fig|1393034.3.peg.1025"/>
<dbReference type="InterPro" id="IPR001305">
    <property type="entry name" value="HSP_DnaJ_Cys-rich_dom"/>
</dbReference>
<dbReference type="STRING" id="1393034.HMPREF3192_01060"/>
<dbReference type="InterPro" id="IPR001623">
    <property type="entry name" value="DnaJ_domain"/>
</dbReference>
<evidence type="ECO:0000256" key="3">
    <source>
        <dbReference type="ARBA" id="ARBA00022771"/>
    </source>
</evidence>
<dbReference type="SMART" id="SM00271">
    <property type="entry name" value="DnaJ"/>
    <property type="match status" value="1"/>
</dbReference>
<dbReference type="SUPFAM" id="SSF46565">
    <property type="entry name" value="Chaperone J-domain"/>
    <property type="match status" value="1"/>
</dbReference>
<comment type="caution">
    <text evidence="12">The sequence shown here is derived from an EMBL/GenBank/DDBJ whole genome shotgun (WGS) entry which is preliminary data.</text>
</comment>
<dbReference type="InterPro" id="IPR008971">
    <property type="entry name" value="HSP40/DnaJ_pept-bd"/>
</dbReference>
<keyword evidence="9" id="KW-0812">Transmembrane</keyword>
<keyword evidence="9" id="KW-1133">Transmembrane helix</keyword>
<evidence type="ECO:0000256" key="5">
    <source>
        <dbReference type="ARBA" id="ARBA00023186"/>
    </source>
</evidence>